<name>A0A0E9XF76_ANGAN</name>
<reference evidence="1" key="1">
    <citation type="submission" date="2014-11" db="EMBL/GenBank/DDBJ databases">
        <authorList>
            <person name="Amaro Gonzalez C."/>
        </authorList>
    </citation>
    <scope>NUCLEOTIDE SEQUENCE</scope>
</reference>
<sequence length="29" mass="3355">MNYSNVGHLPNLPPMARYTLTLPVKHSFR</sequence>
<proteinExistence type="predicted"/>
<accession>A0A0E9XF76</accession>
<dbReference type="EMBL" id="GBXM01007303">
    <property type="protein sequence ID" value="JAI01275.1"/>
    <property type="molecule type" value="Transcribed_RNA"/>
</dbReference>
<organism evidence="1">
    <name type="scientific">Anguilla anguilla</name>
    <name type="common">European freshwater eel</name>
    <name type="synonym">Muraena anguilla</name>
    <dbReference type="NCBI Taxonomy" id="7936"/>
    <lineage>
        <taxon>Eukaryota</taxon>
        <taxon>Metazoa</taxon>
        <taxon>Chordata</taxon>
        <taxon>Craniata</taxon>
        <taxon>Vertebrata</taxon>
        <taxon>Euteleostomi</taxon>
        <taxon>Actinopterygii</taxon>
        <taxon>Neopterygii</taxon>
        <taxon>Teleostei</taxon>
        <taxon>Anguilliformes</taxon>
        <taxon>Anguillidae</taxon>
        <taxon>Anguilla</taxon>
    </lineage>
</organism>
<protein>
    <submittedName>
        <fullName evidence="1">Uncharacterized protein</fullName>
    </submittedName>
</protein>
<reference evidence="1" key="2">
    <citation type="journal article" date="2015" name="Fish Shellfish Immunol.">
        <title>Early steps in the European eel (Anguilla anguilla)-Vibrio vulnificus interaction in the gills: Role of the RtxA13 toxin.</title>
        <authorList>
            <person name="Callol A."/>
            <person name="Pajuelo D."/>
            <person name="Ebbesson L."/>
            <person name="Teles M."/>
            <person name="MacKenzie S."/>
            <person name="Amaro C."/>
        </authorList>
    </citation>
    <scope>NUCLEOTIDE SEQUENCE</scope>
</reference>
<evidence type="ECO:0000313" key="1">
    <source>
        <dbReference type="EMBL" id="JAI01275.1"/>
    </source>
</evidence>
<dbReference type="AlphaFoldDB" id="A0A0E9XF76"/>